<dbReference type="SUPFAM" id="SSF48452">
    <property type="entry name" value="TPR-like"/>
    <property type="match status" value="1"/>
</dbReference>
<sequence length="274" mass="31634">VYNRDRQSFKAPYVIAEDSSVTIGDSVKVTRQVTYKPIESLQSLYSEVIHEAGTRGISLDEVKAKEFNKGMKLCQAVLDAEEPPEKDIKEGNIEWRDSIEQAKKEVKETDKLIFFFFHHPLCSGCKKIITDTLPDIQVKKTLEGEFVPLTYLVTEAKDLVQQYKVNWTPTFIIADENAHEQYRWVGFLPPNDFLSQVALSEGHVAFKKEDFDKAQTYFNKVLKEFPKSEFAPEARYYLGVSQYKATHDSSHLKKTWDDMKKLYPEDNWTKKASA</sequence>
<dbReference type="InterPro" id="IPR012336">
    <property type="entry name" value="Thioredoxin-like_fold"/>
</dbReference>
<organism evidence="2">
    <name type="scientific">marine sediment metagenome</name>
    <dbReference type="NCBI Taxonomy" id="412755"/>
    <lineage>
        <taxon>unclassified sequences</taxon>
        <taxon>metagenomes</taxon>
        <taxon>ecological metagenomes</taxon>
    </lineage>
</organism>
<evidence type="ECO:0000313" key="2">
    <source>
        <dbReference type="EMBL" id="KKM04946.1"/>
    </source>
</evidence>
<dbReference type="InterPro" id="IPR011990">
    <property type="entry name" value="TPR-like_helical_dom_sf"/>
</dbReference>
<dbReference type="SUPFAM" id="SSF52833">
    <property type="entry name" value="Thioredoxin-like"/>
    <property type="match status" value="1"/>
</dbReference>
<dbReference type="InterPro" id="IPR036249">
    <property type="entry name" value="Thioredoxin-like_sf"/>
</dbReference>
<comment type="caution">
    <text evidence="2">The sequence shown here is derived from an EMBL/GenBank/DDBJ whole genome shotgun (WGS) entry which is preliminary data.</text>
</comment>
<feature type="domain" description="Thioredoxin-like fold" evidence="1">
    <location>
        <begin position="107"/>
        <end position="194"/>
    </location>
</feature>
<dbReference type="AlphaFoldDB" id="A0A0F9JGP4"/>
<dbReference type="EMBL" id="LAZR01016336">
    <property type="protein sequence ID" value="KKM04946.1"/>
    <property type="molecule type" value="Genomic_DNA"/>
</dbReference>
<name>A0A0F9JGP4_9ZZZZ</name>
<evidence type="ECO:0000259" key="1">
    <source>
        <dbReference type="Pfam" id="PF13098"/>
    </source>
</evidence>
<dbReference type="InterPro" id="IPR019734">
    <property type="entry name" value="TPR_rpt"/>
</dbReference>
<dbReference type="PROSITE" id="PS50005">
    <property type="entry name" value="TPR"/>
    <property type="match status" value="1"/>
</dbReference>
<feature type="non-terminal residue" evidence="2">
    <location>
        <position position="1"/>
    </location>
</feature>
<dbReference type="Gene3D" id="1.25.40.10">
    <property type="entry name" value="Tetratricopeptide repeat domain"/>
    <property type="match status" value="1"/>
</dbReference>
<gene>
    <name evidence="2" type="ORF">LCGC14_1759130</name>
</gene>
<reference evidence="2" key="1">
    <citation type="journal article" date="2015" name="Nature">
        <title>Complex archaea that bridge the gap between prokaryotes and eukaryotes.</title>
        <authorList>
            <person name="Spang A."/>
            <person name="Saw J.H."/>
            <person name="Jorgensen S.L."/>
            <person name="Zaremba-Niedzwiedzka K."/>
            <person name="Martijn J."/>
            <person name="Lind A.E."/>
            <person name="van Eijk R."/>
            <person name="Schleper C."/>
            <person name="Guy L."/>
            <person name="Ettema T.J."/>
        </authorList>
    </citation>
    <scope>NUCLEOTIDE SEQUENCE</scope>
</reference>
<protein>
    <recommendedName>
        <fullName evidence="1">Thioredoxin-like fold domain-containing protein</fullName>
    </recommendedName>
</protein>
<dbReference type="Pfam" id="PF13098">
    <property type="entry name" value="Thioredoxin_2"/>
    <property type="match status" value="1"/>
</dbReference>
<accession>A0A0F9JGP4</accession>
<dbReference type="Gene3D" id="3.40.30.10">
    <property type="entry name" value="Glutaredoxin"/>
    <property type="match status" value="1"/>
</dbReference>
<proteinExistence type="predicted"/>